<accession>A0A0C9RTA3</accession>
<feature type="non-terminal residue" evidence="1">
    <location>
        <position position="1"/>
    </location>
</feature>
<dbReference type="AlphaFoldDB" id="A0A0C9RTA3"/>
<name>A0A0C9RTA3_AMBAM</name>
<sequence length="178" mass="21144">LETNETLWLYWETTKHYYDICPNGHCIEQTDTCTRNIKDGFSDKYYNFTQIMQLGKTQVGTPYMGKFVNDTHPPKSMRVTSPREHDEPHLYTLEFTDEPSYNCSVFYIFSLSNRISKFELETCQMYIRDRAVDYGPSESCQIYFKQRCNRTKTYQPYKPQCKQSIANHIPTEINTNFI</sequence>
<organism evidence="1">
    <name type="scientific">Amblyomma americanum</name>
    <name type="common">Lone star tick</name>
    <dbReference type="NCBI Taxonomy" id="6943"/>
    <lineage>
        <taxon>Eukaryota</taxon>
        <taxon>Metazoa</taxon>
        <taxon>Ecdysozoa</taxon>
        <taxon>Arthropoda</taxon>
        <taxon>Chelicerata</taxon>
        <taxon>Arachnida</taxon>
        <taxon>Acari</taxon>
        <taxon>Parasitiformes</taxon>
        <taxon>Ixodida</taxon>
        <taxon>Ixodoidea</taxon>
        <taxon>Ixodidae</taxon>
        <taxon>Amblyomminae</taxon>
        <taxon>Amblyomma</taxon>
    </lineage>
</organism>
<reference evidence="1" key="1">
    <citation type="journal article" date="2015" name="PLoS ONE">
        <title>An Insight into the Sialome of the Lone Star Tick, Amblyomma americanum, with a Glimpse on Its Time Dependent Gene Expression.</title>
        <authorList>
            <person name="Karim S."/>
            <person name="Ribeiro J.M."/>
        </authorList>
    </citation>
    <scope>NUCLEOTIDE SEQUENCE</scope>
    <source>
        <tissue evidence="1">Salivary gland</tissue>
    </source>
</reference>
<dbReference type="Gene3D" id="2.40.128.20">
    <property type="match status" value="1"/>
</dbReference>
<protein>
    <submittedName>
        <fullName evidence="1">Uncharacterized protein</fullName>
    </submittedName>
</protein>
<dbReference type="SUPFAM" id="SSF50814">
    <property type="entry name" value="Lipocalins"/>
    <property type="match status" value="1"/>
</dbReference>
<evidence type="ECO:0000313" key="1">
    <source>
        <dbReference type="EMBL" id="JAG90531.1"/>
    </source>
</evidence>
<dbReference type="EMBL" id="GBZX01002209">
    <property type="protein sequence ID" value="JAG90531.1"/>
    <property type="molecule type" value="mRNA"/>
</dbReference>
<dbReference type="InterPro" id="IPR012674">
    <property type="entry name" value="Calycin"/>
</dbReference>
<proteinExistence type="evidence at transcript level"/>